<dbReference type="EMBL" id="MH669001">
    <property type="protein sequence ID" value="AXQ60786.1"/>
    <property type="molecule type" value="Genomic_DNA"/>
</dbReference>
<evidence type="ECO:0000256" key="1">
    <source>
        <dbReference type="SAM" id="MobiDB-lite"/>
    </source>
</evidence>
<gene>
    <name evidence="3" type="primary">86</name>
    <name evidence="3" type="ORF">SEA_ELEANORGEORGE_86</name>
</gene>
<feature type="domain" description="HIT" evidence="2">
    <location>
        <begin position="3"/>
        <end position="108"/>
    </location>
</feature>
<dbReference type="GeneID" id="60328050"/>
<evidence type="ECO:0000313" key="4">
    <source>
        <dbReference type="Proteomes" id="UP000263302"/>
    </source>
</evidence>
<dbReference type="InterPro" id="IPR011146">
    <property type="entry name" value="HIT-like"/>
</dbReference>
<name>A0A385DN97_9CAUD</name>
<accession>A0A385DN97</accession>
<sequence>MPEHCPFCASNWTNLDIVERHDSNPETLIIRPLNPVVEGHVLVICKPHTADAAADASVAQHLMYLAARYVARHQLQANIITSVGPDATQTVFHTHLHVVPRRPGDGLPLPWTGQKKAGEDK</sequence>
<dbReference type="GO" id="GO:0003824">
    <property type="term" value="F:catalytic activity"/>
    <property type="evidence" value="ECO:0007669"/>
    <property type="project" value="InterPro"/>
</dbReference>
<dbReference type="Gene3D" id="3.30.428.10">
    <property type="entry name" value="HIT-like"/>
    <property type="match status" value="1"/>
</dbReference>
<evidence type="ECO:0000259" key="2">
    <source>
        <dbReference type="PROSITE" id="PS51084"/>
    </source>
</evidence>
<keyword evidence="4" id="KW-1185">Reference proteome</keyword>
<dbReference type="PROSITE" id="PS51084">
    <property type="entry name" value="HIT_2"/>
    <property type="match status" value="1"/>
</dbReference>
<organism evidence="3 4">
    <name type="scientific">Mycobacterium phage EleanorGeorge</name>
    <dbReference type="NCBI Taxonomy" id="2301563"/>
    <lineage>
        <taxon>Viruses</taxon>
        <taxon>Duplodnaviria</taxon>
        <taxon>Heunggongvirae</taxon>
        <taxon>Uroviricota</taxon>
        <taxon>Caudoviricetes</taxon>
        <taxon>Gracegardnervirinae</taxon>
        <taxon>Cheoctovirus</taxon>
        <taxon>Cheoctovirus eleanorgeorge</taxon>
    </lineage>
</organism>
<dbReference type="Pfam" id="PF01230">
    <property type="entry name" value="HIT"/>
    <property type="match status" value="1"/>
</dbReference>
<protein>
    <recommendedName>
        <fullName evidence="2">HIT domain-containing protein</fullName>
    </recommendedName>
</protein>
<feature type="region of interest" description="Disordered" evidence="1">
    <location>
        <begin position="102"/>
        <end position="121"/>
    </location>
</feature>
<dbReference type="KEGG" id="vg:60328050"/>
<reference evidence="3 4" key="1">
    <citation type="submission" date="2018-07" db="EMBL/GenBank/DDBJ databases">
        <authorList>
            <person name="Connors B.J."/>
            <person name="Scrudato M."/>
            <person name="Alvarez Y."/>
            <person name="Drake L."/>
            <person name="Cabrera M."/>
            <person name="Arno R."/>
            <person name="Gurney S.M.R."/>
            <person name="Garlena R.A."/>
            <person name="Russell D.A."/>
            <person name="Pope W.H."/>
            <person name="Jacobs-Sera D."/>
            <person name="Hatfull G.F."/>
        </authorList>
    </citation>
    <scope>NUCLEOTIDE SEQUENCE [LARGE SCALE GENOMIC DNA]</scope>
</reference>
<dbReference type="RefSeq" id="YP_009956537.1">
    <property type="nucleotide sequence ID" value="NC_051652.1"/>
</dbReference>
<dbReference type="Proteomes" id="UP000263302">
    <property type="component" value="Segment"/>
</dbReference>
<dbReference type="InterPro" id="IPR036265">
    <property type="entry name" value="HIT-like_sf"/>
</dbReference>
<proteinExistence type="predicted"/>
<dbReference type="SUPFAM" id="SSF54197">
    <property type="entry name" value="HIT-like"/>
    <property type="match status" value="1"/>
</dbReference>
<evidence type="ECO:0000313" key="3">
    <source>
        <dbReference type="EMBL" id="AXQ60786.1"/>
    </source>
</evidence>